<dbReference type="InterPro" id="IPR005049">
    <property type="entry name" value="STL-like"/>
</dbReference>
<feature type="transmembrane region" description="Helical" evidence="1">
    <location>
        <begin position="210"/>
        <end position="231"/>
    </location>
</feature>
<dbReference type="RefSeq" id="XP_012181167.1">
    <property type="nucleotide sequence ID" value="XM_012325777.1"/>
</dbReference>
<organism evidence="2 3">
    <name type="scientific">Fibroporia radiculosa</name>
    <dbReference type="NCBI Taxonomy" id="599839"/>
    <lineage>
        <taxon>Eukaryota</taxon>
        <taxon>Fungi</taxon>
        <taxon>Dikarya</taxon>
        <taxon>Basidiomycota</taxon>
        <taxon>Agaricomycotina</taxon>
        <taxon>Agaricomycetes</taxon>
        <taxon>Polyporales</taxon>
        <taxon>Fibroporiaceae</taxon>
        <taxon>Fibroporia</taxon>
    </lineage>
</organism>
<name>J4H2P5_9APHY</name>
<dbReference type="PANTHER" id="PTHR31362">
    <property type="entry name" value="GLYCOSYLTRANSFERASE STELLO1-RELATED"/>
    <property type="match status" value="1"/>
</dbReference>
<dbReference type="InParanoid" id="J4H2P5"/>
<evidence type="ECO:0000313" key="2">
    <source>
        <dbReference type="EMBL" id="CCM01884.1"/>
    </source>
</evidence>
<feature type="transmembrane region" description="Helical" evidence="1">
    <location>
        <begin position="163"/>
        <end position="189"/>
    </location>
</feature>
<keyword evidence="1" id="KW-0472">Membrane</keyword>
<sequence>MPSLPFALFHSGWEKNVWLSPCLFVLTSVWTEWSIVTGHGPEAFSVSETAARFFLVEAVKLVLSLGCLLPRESALGSQWVAIHTDDEEGEFSRVLSDDHIGRHSESQAYGSRRNFSSTVSQTTHRSTIAFIVATSALFAYSKYSTLITQHLTDPFTLYLDSSVATIITLIFSYIFLLQYFSAVQWQTALLQPKEDDQRQAKRPTIPFRRVLSAVLLLGTTFYLTFTAFWGWPMVFRFPRTPETVMGALDAALADCTRKPLPSLSFWPTERTYHSFDNILLIVFFSHARYDANLDYYREVYSQFFPNIVFVGPGSREDAGFVHSYDVVVDSYQSDEELTDDPHLYKMAGRMAHHMLYTVMNDFDCYDGYLWAPFDTLLNVPRLQQFDQRYFWYHSPFAEYVHNSALGDAIANANRSRHAPPANVSPDPTIDFGSSWRGWGLDWWWGDPRVGLVVCMEAFNKVPARLRERLASYTNDTTRLIGGSADTLYIPGRHRRVFLDTLALFLATDCFLEIATPTVVHLVVPPDEPILFVDHWWIWQPPFNATFVRQKWLQGYEVDTFHTFHWGDRDEDSVWRGKPEHIADVRMLLTESAQRQGVTFDAEWSIALLLSSTILINFGVVRP</sequence>
<dbReference type="EMBL" id="HE797054">
    <property type="protein sequence ID" value="CCM01884.1"/>
    <property type="molecule type" value="Genomic_DNA"/>
</dbReference>
<gene>
    <name evidence="2" type="ORF">FIBRA_03955</name>
</gene>
<dbReference type="STRING" id="599839.J4H2P5"/>
<dbReference type="GeneID" id="24096795"/>
<dbReference type="OrthoDB" id="408493at2759"/>
<protein>
    <submittedName>
        <fullName evidence="2">Uncharacterized protein</fullName>
    </submittedName>
</protein>
<dbReference type="HOGENOM" id="CLU_439427_0_0_1"/>
<evidence type="ECO:0000256" key="1">
    <source>
        <dbReference type="SAM" id="Phobius"/>
    </source>
</evidence>
<dbReference type="PANTHER" id="PTHR31362:SF0">
    <property type="entry name" value="EXOSTOSIN DOMAIN-CONTAINING PROTEIN-RELATED"/>
    <property type="match status" value="1"/>
</dbReference>
<keyword evidence="3" id="KW-1185">Reference proteome</keyword>
<proteinExistence type="predicted"/>
<keyword evidence="1" id="KW-1133">Transmembrane helix</keyword>
<keyword evidence="1" id="KW-0812">Transmembrane</keyword>
<accession>J4H2P5</accession>
<dbReference type="Proteomes" id="UP000006352">
    <property type="component" value="Unassembled WGS sequence"/>
</dbReference>
<evidence type="ECO:0000313" key="3">
    <source>
        <dbReference type="Proteomes" id="UP000006352"/>
    </source>
</evidence>
<dbReference type="AlphaFoldDB" id="J4H2P5"/>
<reference evidence="2 3" key="1">
    <citation type="journal article" date="2012" name="Appl. Environ. Microbiol.">
        <title>Short-read sequencing for genomic analysis of the brown rot fungus Fibroporia radiculosa.</title>
        <authorList>
            <person name="Tang J.D."/>
            <person name="Perkins A.D."/>
            <person name="Sonstegard T.S."/>
            <person name="Schroeder S.G."/>
            <person name="Burgess S.C."/>
            <person name="Diehl S.V."/>
        </authorList>
    </citation>
    <scope>NUCLEOTIDE SEQUENCE [LARGE SCALE GENOMIC DNA]</scope>
    <source>
        <strain evidence="2 3">TFFH 294</strain>
    </source>
</reference>